<dbReference type="EMBL" id="JACERJ010000003">
    <property type="protein sequence ID" value="MBA5203507.1"/>
    <property type="molecule type" value="Genomic_DNA"/>
</dbReference>
<dbReference type="Proteomes" id="UP000530038">
    <property type="component" value="Unassembled WGS sequence"/>
</dbReference>
<keyword evidence="3" id="KW-1185">Reference proteome</keyword>
<evidence type="ECO:0000313" key="4">
    <source>
        <dbReference type="Proteomes" id="UP000557749"/>
    </source>
</evidence>
<comment type="caution">
    <text evidence="1">The sequence shown here is derived from an EMBL/GenBank/DDBJ whole genome shotgun (WGS) entry which is preliminary data.</text>
</comment>
<reference evidence="3 4" key="1">
    <citation type="submission" date="2020-07" db="EMBL/GenBank/DDBJ databases">
        <title>Characterization of Pectobacterium aroidearum strains causing soft rot on Amorphophallus konjac.</title>
        <authorList>
            <person name="Xie H."/>
        </authorList>
    </citation>
    <scope>NUCLEOTIDE SEQUENCE [LARGE SCALE GENOMIC DNA]</scope>
    <source>
        <strain evidence="2 3">MY10</strain>
        <strain evidence="1 4">MY7</strain>
    </source>
</reference>
<name>A0AAW3SVE7_9GAMM</name>
<dbReference type="AlphaFoldDB" id="A0AAW3SVE7"/>
<evidence type="ECO:0000313" key="3">
    <source>
        <dbReference type="Proteomes" id="UP000530038"/>
    </source>
</evidence>
<organism evidence="1 4">
    <name type="scientific">Pectobacterium aroidearum</name>
    <dbReference type="NCBI Taxonomy" id="1201031"/>
    <lineage>
        <taxon>Bacteria</taxon>
        <taxon>Pseudomonadati</taxon>
        <taxon>Pseudomonadota</taxon>
        <taxon>Gammaproteobacteria</taxon>
        <taxon>Enterobacterales</taxon>
        <taxon>Pectobacteriaceae</taxon>
        <taxon>Pectobacterium</taxon>
    </lineage>
</organism>
<proteinExistence type="predicted"/>
<evidence type="ECO:0000313" key="2">
    <source>
        <dbReference type="EMBL" id="MBA5231247.1"/>
    </source>
</evidence>
<dbReference type="RefSeq" id="WP_181828668.1">
    <property type="nucleotide sequence ID" value="NZ_CP065044.1"/>
</dbReference>
<dbReference type="EMBL" id="JACERK010000001">
    <property type="protein sequence ID" value="MBA5231247.1"/>
    <property type="molecule type" value="Genomic_DNA"/>
</dbReference>
<dbReference type="GeneID" id="67794248"/>
<evidence type="ECO:0008006" key="5">
    <source>
        <dbReference type="Google" id="ProtNLM"/>
    </source>
</evidence>
<sequence>MKKLIDLKENLIPFIAEKTPSTVIWKNKSLPLDSEAIKSSTSYLISESEKISIFTGRELSHNEKIFYAERYGGGAISYNGGGSRCGFDGTWQVKGIGANPLLGQGSVHIDGELTLTEAIREVLWGSVMEKLLPFGAVPTIALLLTDKYPDGRVNPGVLSFPLALLVRKPAIRPAHFCRAPYYRCHESMRSQKHDAERIENVIGEVINCLPQPIEITENQWLNMPKDEKAICGLAELSKRLATQIAFCQSRHLSIMSSPSNCDMEGRFLDFHGVTSIFPTERQEPGSSFVQLARSNEDPPLLLQGLLDICFYLYKYKFDSTFLFSAQKTISETFNYNYNKTYWIESLCIAGFEREFLHSIYSNPDYASIGTDCQKIINMSPGIFSLKLGICQAGEHPAIPMLYNLIEESGSLINNSSQNKKMVKTHSNSASEKFKYLCHDYFNYKSSSSESIKDVIGKMKLELSRRLQARKFMERKSIQHEILELGKNINEISKNIEEYESQFVKKTLNILK</sequence>
<accession>A0AAW3SVE7</accession>
<evidence type="ECO:0000313" key="1">
    <source>
        <dbReference type="EMBL" id="MBA5203507.1"/>
    </source>
</evidence>
<protein>
    <recommendedName>
        <fullName evidence="5">MchC protein</fullName>
    </recommendedName>
</protein>
<gene>
    <name evidence="2" type="ORF">H2Y56_03835</name>
    <name evidence="1" type="ORF">H2Y57_07365</name>
</gene>
<dbReference type="Proteomes" id="UP000557749">
    <property type="component" value="Unassembled WGS sequence"/>
</dbReference>